<reference evidence="2" key="1">
    <citation type="submission" date="2021-02" db="EMBL/GenBank/DDBJ databases">
        <authorList>
            <person name="Nowell W R."/>
        </authorList>
    </citation>
    <scope>NUCLEOTIDE SEQUENCE</scope>
</reference>
<comment type="caution">
    <text evidence="2">The sequence shown here is derived from an EMBL/GenBank/DDBJ whole genome shotgun (WGS) entry which is preliminary data.</text>
</comment>
<dbReference type="EMBL" id="CAJOAZ010007764">
    <property type="protein sequence ID" value="CAF4170054.1"/>
    <property type="molecule type" value="Genomic_DNA"/>
</dbReference>
<evidence type="ECO:0000313" key="1">
    <source>
        <dbReference type="EMBL" id="CAF1325853.1"/>
    </source>
</evidence>
<name>A0A819ZHJ0_9BILA</name>
<evidence type="ECO:0000313" key="3">
    <source>
        <dbReference type="Proteomes" id="UP000663844"/>
    </source>
</evidence>
<dbReference type="Proteomes" id="UP000663845">
    <property type="component" value="Unassembled WGS sequence"/>
</dbReference>
<sequence length="158" mass="17876">MARKASINNKQFKTLTEYWSNISSVRQGNINHYFAEAYIQTESTIQLSDYDEEVVDELIDVRTELFEETICAVESVVVDINTVCPRCKTKCTPDERIVSCSNSACGASFKRKTNFIRADITACDDGNECLDSIAYQDVLVESVGDIDKDTIYNFFYGQ</sequence>
<gene>
    <name evidence="1" type="ORF">JYZ213_LOCUS33670</name>
    <name evidence="2" type="ORF">OXD698_LOCUS39113</name>
</gene>
<accession>A0A819ZHJ0</accession>
<dbReference type="EMBL" id="CAJNOG010000647">
    <property type="protein sequence ID" value="CAF1325853.1"/>
    <property type="molecule type" value="Genomic_DNA"/>
</dbReference>
<protein>
    <submittedName>
        <fullName evidence="2">Uncharacterized protein</fullName>
    </submittedName>
</protein>
<dbReference type="AlphaFoldDB" id="A0A819ZHJ0"/>
<proteinExistence type="predicted"/>
<organism evidence="2 3">
    <name type="scientific">Adineta steineri</name>
    <dbReference type="NCBI Taxonomy" id="433720"/>
    <lineage>
        <taxon>Eukaryota</taxon>
        <taxon>Metazoa</taxon>
        <taxon>Spiralia</taxon>
        <taxon>Gnathifera</taxon>
        <taxon>Rotifera</taxon>
        <taxon>Eurotatoria</taxon>
        <taxon>Bdelloidea</taxon>
        <taxon>Adinetida</taxon>
        <taxon>Adinetidae</taxon>
        <taxon>Adineta</taxon>
    </lineage>
</organism>
<evidence type="ECO:0000313" key="2">
    <source>
        <dbReference type="EMBL" id="CAF4170054.1"/>
    </source>
</evidence>
<dbReference type="Proteomes" id="UP000663844">
    <property type="component" value="Unassembled WGS sequence"/>
</dbReference>